<feature type="compositionally biased region" description="Polar residues" evidence="1">
    <location>
        <begin position="172"/>
        <end position="185"/>
    </location>
</feature>
<evidence type="ECO:0000313" key="2">
    <source>
        <dbReference type="EMBL" id="CAD8863418.1"/>
    </source>
</evidence>
<dbReference type="AlphaFoldDB" id="A0A7S1AS50"/>
<feature type="region of interest" description="Disordered" evidence="1">
    <location>
        <begin position="1"/>
        <end position="21"/>
    </location>
</feature>
<name>A0A7S1AS50_NOCSC</name>
<gene>
    <name evidence="2" type="ORF">NSCI0253_LOCUS37773</name>
</gene>
<feature type="compositionally biased region" description="Polar residues" evidence="1">
    <location>
        <begin position="128"/>
        <end position="143"/>
    </location>
</feature>
<accession>A0A7S1AS50</accession>
<feature type="compositionally biased region" description="Basic and acidic residues" evidence="1">
    <location>
        <begin position="263"/>
        <end position="278"/>
    </location>
</feature>
<organism evidence="2">
    <name type="scientific">Noctiluca scintillans</name>
    <name type="common">Sea sparkle</name>
    <name type="synonym">Red tide dinoflagellate</name>
    <dbReference type="NCBI Taxonomy" id="2966"/>
    <lineage>
        <taxon>Eukaryota</taxon>
        <taxon>Sar</taxon>
        <taxon>Alveolata</taxon>
        <taxon>Dinophyceae</taxon>
        <taxon>Noctilucales</taxon>
        <taxon>Noctilucaceae</taxon>
        <taxon>Noctiluca</taxon>
    </lineage>
</organism>
<dbReference type="EMBL" id="HBFQ01053021">
    <property type="protein sequence ID" value="CAD8863418.1"/>
    <property type="molecule type" value="Transcribed_RNA"/>
</dbReference>
<proteinExistence type="predicted"/>
<feature type="compositionally biased region" description="Low complexity" evidence="1">
    <location>
        <begin position="290"/>
        <end position="302"/>
    </location>
</feature>
<feature type="compositionally biased region" description="Polar residues" evidence="1">
    <location>
        <begin position="305"/>
        <end position="325"/>
    </location>
</feature>
<reference evidence="2" key="1">
    <citation type="submission" date="2021-01" db="EMBL/GenBank/DDBJ databases">
        <authorList>
            <person name="Corre E."/>
            <person name="Pelletier E."/>
            <person name="Niang G."/>
            <person name="Scheremetjew M."/>
            <person name="Finn R."/>
            <person name="Kale V."/>
            <person name="Holt S."/>
            <person name="Cochrane G."/>
            <person name="Meng A."/>
            <person name="Brown T."/>
            <person name="Cohen L."/>
        </authorList>
    </citation>
    <scope>NUCLEOTIDE SEQUENCE</scope>
</reference>
<evidence type="ECO:0000256" key="1">
    <source>
        <dbReference type="SAM" id="MobiDB-lite"/>
    </source>
</evidence>
<feature type="region of interest" description="Disordered" evidence="1">
    <location>
        <begin position="96"/>
        <end position="219"/>
    </location>
</feature>
<feature type="region of interest" description="Disordered" evidence="1">
    <location>
        <begin position="263"/>
        <end position="334"/>
    </location>
</feature>
<protein>
    <submittedName>
        <fullName evidence="2">Uncharacterized protein</fullName>
    </submittedName>
</protein>
<sequence>MAMESSFRRQKGGGVQKPQRHWAAKCRLDCAEEFGKKLIPLEKDENEATQRDLRELQSFYGPCLEEWTATGISSKDGAPGCEAGCVERSSLLSAGLGLSSDRADSRGPEVPSQTVDTREPQASARGSCRTQGSFDSINWSPSGSRFRASRRQTRLSESLAARMSVFAGDDVSPQTPGTSRGSDAKSQVAIGWELDGSEPQQLQQPQPHRQRPISAQEFAEARIPLTMHRSDFPPMFTLPESRVEACGRTSHYDFFAKHLPSESPALRREMQKRAEGAKRGVCGQEPVARSSTKISSSWSPESSEVDTQSQGCPVSSPTERTSAMTSPRVPRRSS</sequence>